<dbReference type="GO" id="GO:0030422">
    <property type="term" value="P:siRNA processing"/>
    <property type="evidence" value="ECO:0007669"/>
    <property type="project" value="TreeGrafter"/>
</dbReference>
<keyword evidence="1" id="KW-0548">Nucleotidyltransferase</keyword>
<dbReference type="EMBL" id="BRPK01000002">
    <property type="protein sequence ID" value="GLB34759.1"/>
    <property type="molecule type" value="Genomic_DNA"/>
</dbReference>
<dbReference type="InterPro" id="IPR057596">
    <property type="entry name" value="RDRP_core"/>
</dbReference>
<evidence type="ECO:0000256" key="1">
    <source>
        <dbReference type="RuleBase" id="RU363098"/>
    </source>
</evidence>
<dbReference type="PANTHER" id="PTHR23079">
    <property type="entry name" value="RNA-DEPENDENT RNA POLYMERASE"/>
    <property type="match status" value="1"/>
</dbReference>
<dbReference type="InterPro" id="IPR007855">
    <property type="entry name" value="RDRP"/>
</dbReference>
<evidence type="ECO:0000259" key="2">
    <source>
        <dbReference type="Pfam" id="PF05183"/>
    </source>
</evidence>
<dbReference type="Pfam" id="PF05183">
    <property type="entry name" value="RdRP"/>
    <property type="match status" value="1"/>
</dbReference>
<dbReference type="EC" id="2.7.7.48" evidence="1"/>
<name>A0A9P3PFW1_LYOSH</name>
<dbReference type="GO" id="GO:0003968">
    <property type="term" value="F:RNA-directed RNA polymerase activity"/>
    <property type="evidence" value="ECO:0007669"/>
    <property type="project" value="UniProtKB-KW"/>
</dbReference>
<comment type="similarity">
    <text evidence="1">Belongs to the RdRP family.</text>
</comment>
<dbReference type="AlphaFoldDB" id="A0A9P3PFW1"/>
<keyword evidence="1" id="KW-0696">RNA-directed RNA polymerase</keyword>
<dbReference type="GO" id="GO:0003723">
    <property type="term" value="F:RNA binding"/>
    <property type="evidence" value="ECO:0007669"/>
    <property type="project" value="UniProtKB-KW"/>
</dbReference>
<organism evidence="3 4">
    <name type="scientific">Lyophyllum shimeji</name>
    <name type="common">Hon-shimeji</name>
    <name type="synonym">Tricholoma shimeji</name>
    <dbReference type="NCBI Taxonomy" id="47721"/>
    <lineage>
        <taxon>Eukaryota</taxon>
        <taxon>Fungi</taxon>
        <taxon>Dikarya</taxon>
        <taxon>Basidiomycota</taxon>
        <taxon>Agaricomycotina</taxon>
        <taxon>Agaricomycetes</taxon>
        <taxon>Agaricomycetidae</taxon>
        <taxon>Agaricales</taxon>
        <taxon>Tricholomatineae</taxon>
        <taxon>Lyophyllaceae</taxon>
        <taxon>Lyophyllum</taxon>
    </lineage>
</organism>
<comment type="catalytic activity">
    <reaction evidence="1">
        <text>RNA(n) + a ribonucleoside 5'-triphosphate = RNA(n+1) + diphosphate</text>
        <dbReference type="Rhea" id="RHEA:21248"/>
        <dbReference type="Rhea" id="RHEA-COMP:14527"/>
        <dbReference type="Rhea" id="RHEA-COMP:17342"/>
        <dbReference type="ChEBI" id="CHEBI:33019"/>
        <dbReference type="ChEBI" id="CHEBI:61557"/>
        <dbReference type="ChEBI" id="CHEBI:140395"/>
        <dbReference type="EC" id="2.7.7.48"/>
    </reaction>
</comment>
<proteinExistence type="inferred from homology"/>
<evidence type="ECO:0000313" key="4">
    <source>
        <dbReference type="Proteomes" id="UP001063166"/>
    </source>
</evidence>
<dbReference type="PANTHER" id="PTHR23079:SF55">
    <property type="entry name" value="RNA-DIRECTED RNA POLYMERASE"/>
    <property type="match status" value="1"/>
</dbReference>
<reference evidence="3" key="1">
    <citation type="submission" date="2022-07" db="EMBL/GenBank/DDBJ databases">
        <title>The genome of Lyophyllum shimeji provides insight into the initial evolution of ectomycorrhizal fungal genome.</title>
        <authorList>
            <person name="Kobayashi Y."/>
            <person name="Shibata T."/>
            <person name="Hirakawa H."/>
            <person name="Shigenobu S."/>
            <person name="Nishiyama T."/>
            <person name="Yamada A."/>
            <person name="Hasebe M."/>
            <person name="Kawaguchi M."/>
        </authorList>
    </citation>
    <scope>NUCLEOTIDE SEQUENCE</scope>
    <source>
        <strain evidence="3">AT787</strain>
    </source>
</reference>
<keyword evidence="1" id="KW-0808">Transferase</keyword>
<gene>
    <name evidence="3" type="ORF">LshimejAT787_0203240</name>
</gene>
<dbReference type="GO" id="GO:0031380">
    <property type="term" value="C:nuclear RNA-directed RNA polymerase complex"/>
    <property type="evidence" value="ECO:0007669"/>
    <property type="project" value="TreeGrafter"/>
</dbReference>
<evidence type="ECO:0000313" key="3">
    <source>
        <dbReference type="EMBL" id="GLB34759.1"/>
    </source>
</evidence>
<sequence>MDLGIVYLPFDVNEWTVTRRVATILHSDEFAPRRRDDNAVERAINFKVKLNPSKAGGVGNDGTGILTLPTAEIGRKFLKWLEGNPLKIEKKKVKFYRRGNPPRGVALTLDKTPYINPDIEEEHQKKVWELRDQFRVDAVQFGVLYRPKYPSRLEEPLVTRAFSVEWERTYTSDSMAWLAFEYNHKLIRISLGNEMTDKVGSSIAINFASIKKIAVGYDGNPYICFDTLTPPILEEIDFHRALTGDERRDNRKFRRRIGSLHPGHRVVAPYAQHLRILLYHDPKVDMVAKFTAMCKTAGLAENMIILCEGPNKVEADRRGFFTPKRLYQLEREFKQLPWPVAFQLDSLLHNYLLHTEDVLTLLPQVRALLKNQSARNVGDLLRHYHERLEVRSTRESPSECLDRTRRDFTFVDTKLPPGSFLCSHVTFTPTRMILEGPYPTQSNRVIRMYSDYLDHFIRVDFRDEDRLQYRWDREVDGSTFLQERVGGILKNGFELAGRSFEFLAYSSSALREHAVWFMNPFRHPEKGSVDSEYIRRSLGDFEGTDDLLKCPSKYAARLAQAFTATDPSVKIHRNQWEEVADLGFEPYLFTDGVGTISKSLGDRIWAALCAARGDQGKNSVKPSAYQIRFLGYKGVVGVDEQLDKHPDGICMRLRRSMGKFKVSQAETADIEIAQAFEHPNTCYLNRPLIMILEDLGVKMEAFVHLQEQAVADARTINVSSEQFRAVLDSHGLGRPYRLSHLLRKVEESGLALHPQNREPGFDNPFLRQMRQVCMLDVLREIKHSARIPIPESYLLVGLADEGPAYKQAGMENVYMLPEGHIFACIQKSPDADPVWLEGSCSISRSPVVHPGDVQRVRAIGKPPVGMLCLFAHMKNVVVLPSVGRRSLASQLGGGDLDGDQFAIICYEPLLPSEIEKPAAYNSVGTFKLDRDSTVEDICDFVVEYINSDVLGLLSDRLLVIADQSKDGIRDEDCIGLAELCSQAVDYPKQGIPVNIDRLPRTLIRCKPDWHAAEIVSPRDTDYYESSRALGVLYRSITLDDPEPISINPKAEPQVLADPISMRLKSIVERFICPSSPPRDRSREIPVMFRRYVDELHYICATHTLSNTPGVRLLEAEVVAGTILAKCSQKRWRKDRMYRMRLHASTLAREVQRELIEDVGNAPEEQLVAGLGKAWEAWAYSQSQKYAFGACSFGLISLGVVFDCLERLGGVAVTKVDPELLEVNGT</sequence>
<feature type="domain" description="RDRP core" evidence="2">
    <location>
        <begin position="427"/>
        <end position="1036"/>
    </location>
</feature>
<protein>
    <recommendedName>
        <fullName evidence="1">RNA-dependent RNA polymerase</fullName>
        <ecNumber evidence="1">2.7.7.48</ecNumber>
    </recommendedName>
</protein>
<dbReference type="Proteomes" id="UP001063166">
    <property type="component" value="Unassembled WGS sequence"/>
</dbReference>
<keyword evidence="1" id="KW-0694">RNA-binding</keyword>
<dbReference type="OrthoDB" id="6513042at2759"/>
<keyword evidence="4" id="KW-1185">Reference proteome</keyword>
<comment type="caution">
    <text evidence="3">The sequence shown here is derived from an EMBL/GenBank/DDBJ whole genome shotgun (WGS) entry which is preliminary data.</text>
</comment>
<accession>A0A9P3PFW1</accession>